<dbReference type="RefSeq" id="WP_343904269.1">
    <property type="nucleotide sequence ID" value="NZ_BAAAIS010000002.1"/>
</dbReference>
<reference evidence="2" key="1">
    <citation type="journal article" date="2019" name="Int. J. Syst. Evol. Microbiol.">
        <title>The Global Catalogue of Microorganisms (GCM) 10K type strain sequencing project: providing services to taxonomists for standard genome sequencing and annotation.</title>
        <authorList>
            <consortium name="The Broad Institute Genomics Platform"/>
            <consortium name="The Broad Institute Genome Sequencing Center for Infectious Disease"/>
            <person name="Wu L."/>
            <person name="Ma J."/>
        </authorList>
    </citation>
    <scope>NUCLEOTIDE SEQUENCE [LARGE SCALE GENOMIC DNA]</scope>
    <source>
        <strain evidence="2">JCM 11650</strain>
    </source>
</reference>
<keyword evidence="2" id="KW-1185">Reference proteome</keyword>
<comment type="caution">
    <text evidence="1">The sequence shown here is derived from an EMBL/GenBank/DDBJ whole genome shotgun (WGS) entry which is preliminary data.</text>
</comment>
<evidence type="ECO:0000313" key="1">
    <source>
        <dbReference type="EMBL" id="MFD1835058.1"/>
    </source>
</evidence>
<proteinExistence type="predicted"/>
<sequence length="85" mass="9100">MGARVGRHAQHRRKGNIMVQGKDLTKSIVGKRIRVSGASIVEGVVAGVGFQDFGVQLRLEPVVEPYGVSVTVKDDTEVEVLDAEG</sequence>
<name>A0ABW4PX58_9MICO</name>
<evidence type="ECO:0000313" key="2">
    <source>
        <dbReference type="Proteomes" id="UP001597280"/>
    </source>
</evidence>
<accession>A0ABW4PX58</accession>
<dbReference type="EMBL" id="JBHUFL010000002">
    <property type="protein sequence ID" value="MFD1835058.1"/>
    <property type="molecule type" value="Genomic_DNA"/>
</dbReference>
<protein>
    <recommendedName>
        <fullName evidence="3">DUF4926 domain-containing protein</fullName>
    </recommendedName>
</protein>
<gene>
    <name evidence="1" type="ORF">ACFSDA_08190</name>
</gene>
<evidence type="ECO:0008006" key="3">
    <source>
        <dbReference type="Google" id="ProtNLM"/>
    </source>
</evidence>
<dbReference type="Proteomes" id="UP001597280">
    <property type="component" value="Unassembled WGS sequence"/>
</dbReference>
<organism evidence="1 2">
    <name type="scientific">Brachybacterium rhamnosum</name>
    <dbReference type="NCBI Taxonomy" id="173361"/>
    <lineage>
        <taxon>Bacteria</taxon>
        <taxon>Bacillati</taxon>
        <taxon>Actinomycetota</taxon>
        <taxon>Actinomycetes</taxon>
        <taxon>Micrococcales</taxon>
        <taxon>Dermabacteraceae</taxon>
        <taxon>Brachybacterium</taxon>
    </lineage>
</organism>